<keyword evidence="2" id="KW-1185">Reference proteome</keyword>
<dbReference type="Proteomes" id="UP000185192">
    <property type="component" value="Unassembled WGS sequence"/>
</dbReference>
<dbReference type="EMBL" id="FSQW01000002">
    <property type="protein sequence ID" value="SIN98171.1"/>
    <property type="molecule type" value="Genomic_DNA"/>
</dbReference>
<reference evidence="2" key="1">
    <citation type="submission" date="2016-11" db="EMBL/GenBank/DDBJ databases">
        <authorList>
            <person name="Varghese N."/>
            <person name="Submissions S."/>
        </authorList>
    </citation>
    <scope>NUCLEOTIDE SEQUENCE [LARGE SCALE GENOMIC DNA]</scope>
    <source>
        <strain evidence="2">DSM 22363</strain>
    </source>
</reference>
<sequence length="75" mass="8115">MTFYLWLCECFVAGPLQIVVATQKFPTRPTDARLSPGIATVNNSITFFGPIMGQMTGDEDALSTAVQDRVAESST</sequence>
<accession>A0A1N6FSJ8</accession>
<proteinExistence type="predicted"/>
<name>A0A1N6FSJ8_9SPHN</name>
<evidence type="ECO:0000313" key="1">
    <source>
        <dbReference type="EMBL" id="SIN98171.1"/>
    </source>
</evidence>
<evidence type="ECO:0000313" key="2">
    <source>
        <dbReference type="Proteomes" id="UP000185192"/>
    </source>
</evidence>
<gene>
    <name evidence="1" type="ORF">SAMN02745824_2523</name>
</gene>
<protein>
    <submittedName>
        <fullName evidence="1">Uncharacterized protein</fullName>
    </submittedName>
</protein>
<dbReference type="AlphaFoldDB" id="A0A1N6FSJ8"/>
<organism evidence="1 2">
    <name type="scientific">Parasphingorhabdus marina DSM 22363</name>
    <dbReference type="NCBI Taxonomy" id="1123272"/>
    <lineage>
        <taxon>Bacteria</taxon>
        <taxon>Pseudomonadati</taxon>
        <taxon>Pseudomonadota</taxon>
        <taxon>Alphaproteobacteria</taxon>
        <taxon>Sphingomonadales</taxon>
        <taxon>Sphingomonadaceae</taxon>
        <taxon>Parasphingorhabdus</taxon>
    </lineage>
</organism>